<dbReference type="RefSeq" id="XP_040688462.1">
    <property type="nucleotide sequence ID" value="XM_040837538.1"/>
</dbReference>
<dbReference type="GeneID" id="63753386"/>
<feature type="domain" description="C2H2-type" evidence="16">
    <location>
        <begin position="324"/>
        <end position="354"/>
    </location>
</feature>
<feature type="compositionally biased region" description="Low complexity" evidence="15">
    <location>
        <begin position="28"/>
        <end position="42"/>
    </location>
</feature>
<evidence type="ECO:0000256" key="2">
    <source>
        <dbReference type="ARBA" id="ARBA00022723"/>
    </source>
</evidence>
<gene>
    <name evidence="17" type="ORF">ASPWEDRAFT_51058</name>
</gene>
<sequence>MRSHANLTVEVDSVGSSECPSMASSGFSPLDSPTPTPTSLYSQGSLASPGWPDGSHFQSHVYDRPTGSTPLHSAFRLSEVTSNDGMGMSCGNMDAQERMPMTDYLSGYDESVFIPSDLPKTYDGTQHGLSYQTMMPQYPLMARNPYRHQQAPYLADPVTNPSLTRPIFGQPERMTNTMPMGGTLQWIPPAEPIQTIQPSQAFQTPMTPPPSYSDFSTSISTPNRSCSLGTPSGTETPMSRLSGGAGDYEEYPMSPVYRDAYAGPQRHQSRKPSRKPSRQDILEHLPPVIRTVQFKCKEPGCKGRFKRQEHLKRHMKSHSKEKPHRCWVPGCGRAFSRSDNLNAHYTKTHSKRGGRNRYVATLDENSIDFDPEFRGQLTPDGRPIRGSQLEAPTYASREPSYDEDWN</sequence>
<keyword evidence="5" id="KW-0862">Zinc</keyword>
<keyword evidence="11" id="KW-0539">Nucleus</keyword>
<evidence type="ECO:0000256" key="5">
    <source>
        <dbReference type="ARBA" id="ARBA00022833"/>
    </source>
</evidence>
<dbReference type="GO" id="GO:0000978">
    <property type="term" value="F:RNA polymerase II cis-regulatory region sequence-specific DNA binding"/>
    <property type="evidence" value="ECO:0007669"/>
    <property type="project" value="TreeGrafter"/>
</dbReference>
<feature type="region of interest" description="Disordered" evidence="15">
    <location>
        <begin position="261"/>
        <end position="280"/>
    </location>
</feature>
<evidence type="ECO:0000256" key="1">
    <source>
        <dbReference type="ARBA" id="ARBA00004123"/>
    </source>
</evidence>
<dbReference type="Proteomes" id="UP000184383">
    <property type="component" value="Unassembled WGS sequence"/>
</dbReference>
<evidence type="ECO:0000256" key="13">
    <source>
        <dbReference type="ARBA" id="ARBA00044085"/>
    </source>
</evidence>
<dbReference type="SUPFAM" id="SSF57667">
    <property type="entry name" value="beta-beta-alpha zinc fingers"/>
    <property type="match status" value="1"/>
</dbReference>
<accession>A0A1L9RIN1</accession>
<feature type="compositionally biased region" description="Polar residues" evidence="15">
    <location>
        <begin position="14"/>
        <end position="27"/>
    </location>
</feature>
<name>A0A1L9RIN1_ASPWE</name>
<dbReference type="STRING" id="1073089.A0A1L9RIN1"/>
<keyword evidence="8" id="KW-0238">DNA-binding</keyword>
<dbReference type="Pfam" id="PF00096">
    <property type="entry name" value="zf-C2H2"/>
    <property type="match status" value="2"/>
</dbReference>
<keyword evidence="4 14" id="KW-0863">Zinc-finger</keyword>
<evidence type="ECO:0000259" key="16">
    <source>
        <dbReference type="PROSITE" id="PS50157"/>
    </source>
</evidence>
<dbReference type="InterPro" id="IPR036236">
    <property type="entry name" value="Znf_C2H2_sf"/>
</dbReference>
<dbReference type="GO" id="GO:0030435">
    <property type="term" value="P:sporulation resulting in formation of a cellular spore"/>
    <property type="evidence" value="ECO:0007669"/>
    <property type="project" value="UniProtKB-KW"/>
</dbReference>
<keyword evidence="6" id="KW-0749">Sporulation</keyword>
<dbReference type="EMBL" id="KV878212">
    <property type="protein sequence ID" value="OJJ34786.1"/>
    <property type="molecule type" value="Genomic_DNA"/>
</dbReference>
<organism evidence="17 18">
    <name type="scientific">Aspergillus wentii DTO 134E9</name>
    <dbReference type="NCBI Taxonomy" id="1073089"/>
    <lineage>
        <taxon>Eukaryota</taxon>
        <taxon>Fungi</taxon>
        <taxon>Dikarya</taxon>
        <taxon>Ascomycota</taxon>
        <taxon>Pezizomycotina</taxon>
        <taxon>Eurotiomycetes</taxon>
        <taxon>Eurotiomycetidae</taxon>
        <taxon>Eurotiales</taxon>
        <taxon>Aspergillaceae</taxon>
        <taxon>Aspergillus</taxon>
        <taxon>Aspergillus subgen. Cremei</taxon>
    </lineage>
</organism>
<dbReference type="PANTHER" id="PTHR14003:SF19">
    <property type="entry name" value="YY2 TRANSCRIPTION FACTOR"/>
    <property type="match status" value="1"/>
</dbReference>
<feature type="region of interest" description="Disordered" evidence="15">
    <location>
        <begin position="370"/>
        <end position="406"/>
    </location>
</feature>
<dbReference type="PROSITE" id="PS50157">
    <property type="entry name" value="ZINC_FINGER_C2H2_2"/>
    <property type="match status" value="2"/>
</dbReference>
<dbReference type="GO" id="GO:0048315">
    <property type="term" value="P:conidium formation"/>
    <property type="evidence" value="ECO:0007669"/>
    <property type="project" value="UniProtKB-KW"/>
</dbReference>
<dbReference type="GO" id="GO:0005634">
    <property type="term" value="C:nucleus"/>
    <property type="evidence" value="ECO:0007669"/>
    <property type="project" value="UniProtKB-SubCell"/>
</dbReference>
<dbReference type="GO" id="GO:0000981">
    <property type="term" value="F:DNA-binding transcription factor activity, RNA polymerase II-specific"/>
    <property type="evidence" value="ECO:0007669"/>
    <property type="project" value="TreeGrafter"/>
</dbReference>
<dbReference type="AlphaFoldDB" id="A0A1L9RIN1"/>
<feature type="region of interest" description="Disordered" evidence="15">
    <location>
        <begin position="1"/>
        <end position="47"/>
    </location>
</feature>
<keyword evidence="12" id="KW-0183">Conidiation</keyword>
<feature type="domain" description="C2H2-type" evidence="16">
    <location>
        <begin position="294"/>
        <end position="323"/>
    </location>
</feature>
<dbReference type="FunFam" id="3.30.160.60:FF:000845">
    <property type="entry name" value="C2H2 type conidiation transcription factor BrlA"/>
    <property type="match status" value="1"/>
</dbReference>
<evidence type="ECO:0000256" key="14">
    <source>
        <dbReference type="PROSITE-ProRule" id="PRU00042"/>
    </source>
</evidence>
<dbReference type="PROSITE" id="PS00028">
    <property type="entry name" value="ZINC_FINGER_C2H2_1"/>
    <property type="match status" value="2"/>
</dbReference>
<keyword evidence="9" id="KW-0010">Activator</keyword>
<comment type="subcellular location">
    <subcellularLocation>
        <location evidence="1">Nucleus</location>
    </subcellularLocation>
</comment>
<dbReference type="GO" id="GO:0008270">
    <property type="term" value="F:zinc ion binding"/>
    <property type="evidence" value="ECO:0007669"/>
    <property type="project" value="UniProtKB-KW"/>
</dbReference>
<feature type="compositionally biased region" description="Polar residues" evidence="15">
    <location>
        <begin position="213"/>
        <end position="239"/>
    </location>
</feature>
<evidence type="ECO:0000256" key="7">
    <source>
        <dbReference type="ARBA" id="ARBA00023015"/>
    </source>
</evidence>
<evidence type="ECO:0000256" key="6">
    <source>
        <dbReference type="ARBA" id="ARBA00022969"/>
    </source>
</evidence>
<dbReference type="PANTHER" id="PTHR14003">
    <property type="entry name" value="TRANSCRIPTIONAL REPRESSOR PROTEIN YY"/>
    <property type="match status" value="1"/>
</dbReference>
<evidence type="ECO:0000256" key="8">
    <source>
        <dbReference type="ARBA" id="ARBA00023125"/>
    </source>
</evidence>
<protein>
    <recommendedName>
        <fullName evidence="13">C2H2 type master regulator of conidiophore development brlA</fullName>
    </recommendedName>
</protein>
<dbReference type="GO" id="GO:0005667">
    <property type="term" value="C:transcription regulator complex"/>
    <property type="evidence" value="ECO:0007669"/>
    <property type="project" value="TreeGrafter"/>
</dbReference>
<keyword evidence="3" id="KW-0677">Repeat</keyword>
<dbReference type="VEuPathDB" id="FungiDB:ASPWEDRAFT_51058"/>
<evidence type="ECO:0000256" key="3">
    <source>
        <dbReference type="ARBA" id="ARBA00022737"/>
    </source>
</evidence>
<evidence type="ECO:0000256" key="12">
    <source>
        <dbReference type="ARBA" id="ARBA00023321"/>
    </source>
</evidence>
<evidence type="ECO:0000256" key="11">
    <source>
        <dbReference type="ARBA" id="ARBA00023242"/>
    </source>
</evidence>
<feature type="region of interest" description="Disordered" evidence="15">
    <location>
        <begin position="200"/>
        <end position="245"/>
    </location>
</feature>
<proteinExistence type="predicted"/>
<evidence type="ECO:0000313" key="18">
    <source>
        <dbReference type="Proteomes" id="UP000184383"/>
    </source>
</evidence>
<evidence type="ECO:0000256" key="4">
    <source>
        <dbReference type="ARBA" id="ARBA00022771"/>
    </source>
</evidence>
<feature type="compositionally biased region" description="Basic residues" evidence="15">
    <location>
        <begin position="267"/>
        <end position="276"/>
    </location>
</feature>
<dbReference type="Gene3D" id="3.30.160.60">
    <property type="entry name" value="Classic Zinc Finger"/>
    <property type="match status" value="2"/>
</dbReference>
<dbReference type="GO" id="GO:0000785">
    <property type="term" value="C:chromatin"/>
    <property type="evidence" value="ECO:0007669"/>
    <property type="project" value="TreeGrafter"/>
</dbReference>
<dbReference type="InterPro" id="IPR013087">
    <property type="entry name" value="Znf_C2H2_type"/>
</dbReference>
<dbReference type="OrthoDB" id="654211at2759"/>
<evidence type="ECO:0000256" key="9">
    <source>
        <dbReference type="ARBA" id="ARBA00023159"/>
    </source>
</evidence>
<evidence type="ECO:0000256" key="10">
    <source>
        <dbReference type="ARBA" id="ARBA00023163"/>
    </source>
</evidence>
<keyword evidence="7" id="KW-0805">Transcription regulation</keyword>
<dbReference type="SMART" id="SM00355">
    <property type="entry name" value="ZnF_C2H2"/>
    <property type="match status" value="2"/>
</dbReference>
<keyword evidence="2" id="KW-0479">Metal-binding</keyword>
<keyword evidence="10" id="KW-0804">Transcription</keyword>
<keyword evidence="18" id="KW-1185">Reference proteome</keyword>
<evidence type="ECO:0000256" key="15">
    <source>
        <dbReference type="SAM" id="MobiDB-lite"/>
    </source>
</evidence>
<reference evidence="18" key="1">
    <citation type="journal article" date="2017" name="Genome Biol.">
        <title>Comparative genomics reveals high biological diversity and specific adaptations in the industrially and medically important fungal genus Aspergillus.</title>
        <authorList>
            <person name="de Vries R.P."/>
            <person name="Riley R."/>
            <person name="Wiebenga A."/>
            <person name="Aguilar-Osorio G."/>
            <person name="Amillis S."/>
            <person name="Uchima C.A."/>
            <person name="Anderluh G."/>
            <person name="Asadollahi M."/>
            <person name="Askin M."/>
            <person name="Barry K."/>
            <person name="Battaglia E."/>
            <person name="Bayram O."/>
            <person name="Benocci T."/>
            <person name="Braus-Stromeyer S.A."/>
            <person name="Caldana C."/>
            <person name="Canovas D."/>
            <person name="Cerqueira G.C."/>
            <person name="Chen F."/>
            <person name="Chen W."/>
            <person name="Choi C."/>
            <person name="Clum A."/>
            <person name="Dos Santos R.A."/>
            <person name="Damasio A.R."/>
            <person name="Diallinas G."/>
            <person name="Emri T."/>
            <person name="Fekete E."/>
            <person name="Flipphi M."/>
            <person name="Freyberg S."/>
            <person name="Gallo A."/>
            <person name="Gournas C."/>
            <person name="Habgood R."/>
            <person name="Hainaut M."/>
            <person name="Harispe M.L."/>
            <person name="Henrissat B."/>
            <person name="Hilden K.S."/>
            <person name="Hope R."/>
            <person name="Hossain A."/>
            <person name="Karabika E."/>
            <person name="Karaffa L."/>
            <person name="Karanyi Z."/>
            <person name="Krasevec N."/>
            <person name="Kuo A."/>
            <person name="Kusch H."/>
            <person name="LaButti K."/>
            <person name="Lagendijk E.L."/>
            <person name="Lapidus A."/>
            <person name="Levasseur A."/>
            <person name="Lindquist E."/>
            <person name="Lipzen A."/>
            <person name="Logrieco A.F."/>
            <person name="MacCabe A."/>
            <person name="Maekelae M.R."/>
            <person name="Malavazi I."/>
            <person name="Melin P."/>
            <person name="Meyer V."/>
            <person name="Mielnichuk N."/>
            <person name="Miskei M."/>
            <person name="Molnar A.P."/>
            <person name="Mule G."/>
            <person name="Ngan C.Y."/>
            <person name="Orejas M."/>
            <person name="Orosz E."/>
            <person name="Ouedraogo J.P."/>
            <person name="Overkamp K.M."/>
            <person name="Park H.-S."/>
            <person name="Perrone G."/>
            <person name="Piumi F."/>
            <person name="Punt P.J."/>
            <person name="Ram A.F."/>
            <person name="Ramon A."/>
            <person name="Rauscher S."/>
            <person name="Record E."/>
            <person name="Riano-Pachon D.M."/>
            <person name="Robert V."/>
            <person name="Roehrig J."/>
            <person name="Ruller R."/>
            <person name="Salamov A."/>
            <person name="Salih N.S."/>
            <person name="Samson R.A."/>
            <person name="Sandor E."/>
            <person name="Sanguinetti M."/>
            <person name="Schuetze T."/>
            <person name="Sepcic K."/>
            <person name="Shelest E."/>
            <person name="Sherlock G."/>
            <person name="Sophianopoulou V."/>
            <person name="Squina F.M."/>
            <person name="Sun H."/>
            <person name="Susca A."/>
            <person name="Todd R.B."/>
            <person name="Tsang A."/>
            <person name="Unkles S.E."/>
            <person name="van de Wiele N."/>
            <person name="van Rossen-Uffink D."/>
            <person name="Oliveira J.V."/>
            <person name="Vesth T.C."/>
            <person name="Visser J."/>
            <person name="Yu J.-H."/>
            <person name="Zhou M."/>
            <person name="Andersen M.R."/>
            <person name="Archer D.B."/>
            <person name="Baker S.E."/>
            <person name="Benoit I."/>
            <person name="Brakhage A.A."/>
            <person name="Braus G.H."/>
            <person name="Fischer R."/>
            <person name="Frisvad J.C."/>
            <person name="Goldman G.H."/>
            <person name="Houbraken J."/>
            <person name="Oakley B."/>
            <person name="Pocsi I."/>
            <person name="Scazzocchio C."/>
            <person name="Seiboth B."/>
            <person name="vanKuyk P.A."/>
            <person name="Wortman J."/>
            <person name="Dyer P.S."/>
            <person name="Grigoriev I.V."/>
        </authorList>
    </citation>
    <scope>NUCLEOTIDE SEQUENCE [LARGE SCALE GENOMIC DNA]</scope>
    <source>
        <strain evidence="18">DTO 134E9</strain>
    </source>
</reference>
<evidence type="ECO:0000313" key="17">
    <source>
        <dbReference type="EMBL" id="OJJ34786.1"/>
    </source>
</evidence>